<comment type="caution">
    <text evidence="1">The sequence shown here is derived from an EMBL/GenBank/DDBJ whole genome shotgun (WGS) entry which is preliminary data.</text>
</comment>
<reference evidence="1 2" key="1">
    <citation type="submission" date="2019-12" db="EMBL/GenBank/DDBJ databases">
        <title>Nesterenkonia muleiensis sp. nov., a novel actinobacterium isolated from sap of Populus euphratica.</title>
        <authorList>
            <person name="Wang R."/>
        </authorList>
    </citation>
    <scope>NUCLEOTIDE SEQUENCE [LARGE SCALE GENOMIC DNA]</scope>
    <source>
        <strain evidence="1 2">F10</strain>
    </source>
</reference>
<dbReference type="AlphaFoldDB" id="A0A7K1UJV7"/>
<dbReference type="RefSeq" id="WP_157323139.1">
    <property type="nucleotide sequence ID" value="NZ_BMFX01000011.1"/>
</dbReference>
<proteinExistence type="predicted"/>
<keyword evidence="2" id="KW-1185">Reference proteome</keyword>
<organism evidence="1 2">
    <name type="scientific">Nesterenkonia alkaliphila</name>
    <dbReference type="NCBI Taxonomy" id="1463631"/>
    <lineage>
        <taxon>Bacteria</taxon>
        <taxon>Bacillati</taxon>
        <taxon>Actinomycetota</taxon>
        <taxon>Actinomycetes</taxon>
        <taxon>Micrococcales</taxon>
        <taxon>Micrococcaceae</taxon>
        <taxon>Nesterenkonia</taxon>
    </lineage>
</organism>
<dbReference type="EMBL" id="WRPM01000059">
    <property type="protein sequence ID" value="MVT26311.1"/>
    <property type="molecule type" value="Genomic_DNA"/>
</dbReference>
<gene>
    <name evidence="1" type="ORF">GNZ21_08070</name>
</gene>
<sequence length="241" mass="25726">MTAEATARSAAQALAVHLDALAQPERSQAPLSDSQLLARALAARGIRAKRITEGRWVFEFRGNVIGGFANRVTTLVSAHSRRVLRDPAQLIAHLDLMEVPHALEYDDAEDQFQPPLPIEIDLTQDRDKEAVLVQAYCVGKRAVSVITAVPNPEGGKSLTVDLTGRVAEEIFQLAVDGLRAVPGLLAGAVTLRVSSLDSVEGGVVLGIDETASIVPHHYPDRGQGQPVADALAEHILFTAAL</sequence>
<evidence type="ECO:0000313" key="2">
    <source>
        <dbReference type="Proteomes" id="UP000460157"/>
    </source>
</evidence>
<dbReference type="Proteomes" id="UP000460157">
    <property type="component" value="Unassembled WGS sequence"/>
</dbReference>
<accession>A0A7K1UJV7</accession>
<protein>
    <submittedName>
        <fullName evidence="1">Uncharacterized protein</fullName>
    </submittedName>
</protein>
<evidence type="ECO:0000313" key="1">
    <source>
        <dbReference type="EMBL" id="MVT26311.1"/>
    </source>
</evidence>
<name>A0A7K1UJV7_9MICC</name>
<dbReference type="OrthoDB" id="4965239at2"/>